<dbReference type="PRINTS" id="PR00120">
    <property type="entry name" value="HATPASE"/>
</dbReference>
<dbReference type="InterPro" id="IPR023214">
    <property type="entry name" value="HAD_sf"/>
</dbReference>
<dbReference type="InterPro" id="IPR018303">
    <property type="entry name" value="ATPase_P-typ_P_site"/>
</dbReference>
<dbReference type="Gene3D" id="3.40.50.1000">
    <property type="entry name" value="HAD superfamily/HAD-like"/>
    <property type="match status" value="1"/>
</dbReference>
<dbReference type="InterPro" id="IPR044492">
    <property type="entry name" value="P_typ_ATPase_HD_dom"/>
</dbReference>
<dbReference type="PANTHER" id="PTHR42861">
    <property type="entry name" value="CALCIUM-TRANSPORTING ATPASE"/>
    <property type="match status" value="1"/>
</dbReference>
<dbReference type="InterPro" id="IPR023298">
    <property type="entry name" value="ATPase_P-typ_TM_dom_sf"/>
</dbReference>
<reference evidence="9" key="1">
    <citation type="submission" date="2020-08" db="EMBL/GenBank/DDBJ databases">
        <title>Genome public.</title>
        <authorList>
            <person name="Liu C."/>
            <person name="Sun Q."/>
        </authorList>
    </citation>
    <scope>NUCLEOTIDE SEQUENCE</scope>
    <source>
        <strain evidence="9">BX7</strain>
    </source>
</reference>
<dbReference type="InterPro" id="IPR008250">
    <property type="entry name" value="ATPase_P-typ_transduc_dom_A_sf"/>
</dbReference>
<accession>A0A926DFJ8</accession>
<evidence type="ECO:0000256" key="7">
    <source>
        <dbReference type="SAM" id="Phobius"/>
    </source>
</evidence>
<evidence type="ECO:0000256" key="6">
    <source>
        <dbReference type="SAM" id="MobiDB-lite"/>
    </source>
</evidence>
<dbReference type="GO" id="GO:0005524">
    <property type="term" value="F:ATP binding"/>
    <property type="evidence" value="ECO:0007669"/>
    <property type="project" value="InterPro"/>
</dbReference>
<feature type="transmembrane region" description="Helical" evidence="7">
    <location>
        <begin position="598"/>
        <end position="618"/>
    </location>
</feature>
<evidence type="ECO:0000313" key="9">
    <source>
        <dbReference type="EMBL" id="MBC8537256.1"/>
    </source>
</evidence>
<proteinExistence type="predicted"/>
<dbReference type="PRINTS" id="PR00119">
    <property type="entry name" value="CATATPASE"/>
</dbReference>
<feature type="region of interest" description="Disordered" evidence="6">
    <location>
        <begin position="1"/>
        <end position="31"/>
    </location>
</feature>
<dbReference type="InterPro" id="IPR059000">
    <property type="entry name" value="ATPase_P-type_domA"/>
</dbReference>
<evidence type="ECO:0000259" key="8">
    <source>
        <dbReference type="Pfam" id="PF00122"/>
    </source>
</evidence>
<dbReference type="SUPFAM" id="SSF81665">
    <property type="entry name" value="Calcium ATPase, transmembrane domain M"/>
    <property type="match status" value="1"/>
</dbReference>
<evidence type="ECO:0000256" key="2">
    <source>
        <dbReference type="ARBA" id="ARBA00022692"/>
    </source>
</evidence>
<feature type="transmembrane region" description="Helical" evidence="7">
    <location>
        <begin position="218"/>
        <end position="238"/>
    </location>
</feature>
<dbReference type="Gene3D" id="3.40.1110.10">
    <property type="entry name" value="Calcium-transporting ATPase, cytoplasmic domain N"/>
    <property type="match status" value="1"/>
</dbReference>
<feature type="transmembrane region" description="Helical" evidence="7">
    <location>
        <begin position="258"/>
        <end position="279"/>
    </location>
</feature>
<feature type="transmembrane region" description="Helical" evidence="7">
    <location>
        <begin position="721"/>
        <end position="746"/>
    </location>
</feature>
<dbReference type="Pfam" id="PF00122">
    <property type="entry name" value="E1-E2_ATPase"/>
    <property type="match status" value="1"/>
</dbReference>
<dbReference type="Proteomes" id="UP000620366">
    <property type="component" value="Unassembled WGS sequence"/>
</dbReference>
<dbReference type="AlphaFoldDB" id="A0A926DFJ8"/>
<dbReference type="SUPFAM" id="SSF56784">
    <property type="entry name" value="HAD-like"/>
    <property type="match status" value="1"/>
</dbReference>
<name>A0A926DFJ8_9FIRM</name>
<keyword evidence="2 7" id="KW-0812">Transmembrane</keyword>
<dbReference type="SFLD" id="SFLDF00027">
    <property type="entry name" value="p-type_atpase"/>
    <property type="match status" value="1"/>
</dbReference>
<feature type="transmembrane region" description="Helical" evidence="7">
    <location>
        <begin position="666"/>
        <end position="688"/>
    </location>
</feature>
<dbReference type="PROSITE" id="PS00154">
    <property type="entry name" value="ATPASE_E1_E2"/>
    <property type="match status" value="1"/>
</dbReference>
<gene>
    <name evidence="9" type="ORF">H8695_11210</name>
</gene>
<feature type="transmembrane region" description="Helical" evidence="7">
    <location>
        <begin position="624"/>
        <end position="646"/>
    </location>
</feature>
<dbReference type="GO" id="GO:0016020">
    <property type="term" value="C:membrane"/>
    <property type="evidence" value="ECO:0007669"/>
    <property type="project" value="UniProtKB-SubCell"/>
</dbReference>
<evidence type="ECO:0000256" key="4">
    <source>
        <dbReference type="ARBA" id="ARBA00022989"/>
    </source>
</evidence>
<dbReference type="NCBIfam" id="TIGR01494">
    <property type="entry name" value="ATPase_P-type"/>
    <property type="match status" value="2"/>
</dbReference>
<dbReference type="GO" id="GO:0016887">
    <property type="term" value="F:ATP hydrolysis activity"/>
    <property type="evidence" value="ECO:0007669"/>
    <property type="project" value="InterPro"/>
</dbReference>
<sequence length="789" mass="84021">MDFERLTPDPAVGLSSEQAQRRMDCGAHNAPPEGITPSVGNIVFKNVFTLFNFINLLLALAVTLVGHPKNALFFFIAVGNTLMGIVQELRAKRTLDRLSVLARGKATVIRDGRQLTVDQDEVVLDDVLLVAAGGQICADGELLTGEGLEVNESLLTGEADNIAKHPGDRVLSGSFAAAGQGRIHVTAVGRDSYAGTLTVAARREKKNKTPLKRTLDNIIRALTIAILPLGALLFYTQYTGSGELVTSVLGTTAAMIGMIPEGLILLTGVTLTVGALKLASKKALVQSLPSIETLARVDVLCLDKTGTITDGTLEFEELIALGGTTAEQAGELTAALMGALSDDNATATALRAAFSLSPLWPVSARVPFSSARKWSAAGFEGHGCCVLGAPGFVLDADALELIRPTIDEYAARGLRVLCLAKSNGPLPEDGLPDDLQAAALLILSDTIRPEAADTFRFFSGQGVTLKVISGDDALTVSTIARRAGIEGAERYVDMSALPEGSDLAAVARENTVFGRVTPEQKRALIAALKDAGHTVCMTGDGVNDVLAMKEADCSVAMIGGSDAARGACDFVLMSSNFAAMVDVLREGRRVINNIENVASMYLVKTIYSTLLSLLYIFIPSPYPFAPLQMTPISALTVGVPSFFLALRGNYEKPQGRFLANVLENSLPAALVVVFNVLVVELAGASFGLTQAETSTMNVLLTGLVGFCLLIQVARPLKPLDIALISALAVVFSLTFLLFGDFFMLGSLFTRNAFFYLPLCYISHRMFLFLSRRIARAARIIEDRRRARMG</sequence>
<dbReference type="EMBL" id="JACRSP010000006">
    <property type="protein sequence ID" value="MBC8537256.1"/>
    <property type="molecule type" value="Genomic_DNA"/>
</dbReference>
<dbReference type="Gene3D" id="1.20.1110.10">
    <property type="entry name" value="Calcium-transporting ATPase, transmembrane domain"/>
    <property type="match status" value="1"/>
</dbReference>
<feature type="transmembrane region" description="Helical" evidence="7">
    <location>
        <begin position="694"/>
        <end position="714"/>
    </location>
</feature>
<feature type="transmembrane region" description="Helical" evidence="7">
    <location>
        <begin position="752"/>
        <end position="769"/>
    </location>
</feature>
<keyword evidence="4 7" id="KW-1133">Transmembrane helix</keyword>
<feature type="transmembrane region" description="Helical" evidence="7">
    <location>
        <begin position="47"/>
        <end position="65"/>
    </location>
</feature>
<keyword evidence="3" id="KW-1278">Translocase</keyword>
<protein>
    <submittedName>
        <fullName evidence="9">HAD-IC family P-type ATPase</fullName>
    </submittedName>
</protein>
<dbReference type="Pfam" id="PF00702">
    <property type="entry name" value="Hydrolase"/>
    <property type="match status" value="1"/>
</dbReference>
<evidence type="ECO:0000256" key="5">
    <source>
        <dbReference type="ARBA" id="ARBA00023136"/>
    </source>
</evidence>
<comment type="subcellular location">
    <subcellularLocation>
        <location evidence="1">Membrane</location>
        <topology evidence="1">Multi-pass membrane protein</topology>
    </subcellularLocation>
</comment>
<dbReference type="SFLD" id="SFLDS00003">
    <property type="entry name" value="Haloacid_Dehalogenase"/>
    <property type="match status" value="1"/>
</dbReference>
<dbReference type="InterPro" id="IPR001757">
    <property type="entry name" value="P_typ_ATPase"/>
</dbReference>
<evidence type="ECO:0000256" key="1">
    <source>
        <dbReference type="ARBA" id="ARBA00004141"/>
    </source>
</evidence>
<evidence type="ECO:0000256" key="3">
    <source>
        <dbReference type="ARBA" id="ARBA00022967"/>
    </source>
</evidence>
<dbReference type="SUPFAM" id="SSF81653">
    <property type="entry name" value="Calcium ATPase, transduction domain A"/>
    <property type="match status" value="1"/>
</dbReference>
<keyword evidence="10" id="KW-1185">Reference proteome</keyword>
<organism evidence="9 10">
    <name type="scientific">Feifania hominis</name>
    <dbReference type="NCBI Taxonomy" id="2763660"/>
    <lineage>
        <taxon>Bacteria</taxon>
        <taxon>Bacillati</taxon>
        <taxon>Bacillota</taxon>
        <taxon>Clostridia</taxon>
        <taxon>Eubacteriales</taxon>
        <taxon>Feifaniaceae</taxon>
        <taxon>Feifania</taxon>
    </lineage>
</organism>
<dbReference type="SFLD" id="SFLDG00002">
    <property type="entry name" value="C1.7:_P-type_atpase_like"/>
    <property type="match status" value="1"/>
</dbReference>
<keyword evidence="5 7" id="KW-0472">Membrane</keyword>
<evidence type="ECO:0000313" key="10">
    <source>
        <dbReference type="Proteomes" id="UP000620366"/>
    </source>
</evidence>
<dbReference type="Gene3D" id="2.70.150.10">
    <property type="entry name" value="Calcium-transporting ATPase, cytoplasmic transduction domain A"/>
    <property type="match status" value="1"/>
</dbReference>
<dbReference type="InterPro" id="IPR023299">
    <property type="entry name" value="ATPase_P-typ_cyto_dom_N"/>
</dbReference>
<comment type="caution">
    <text evidence="9">The sequence shown here is derived from an EMBL/GenBank/DDBJ whole genome shotgun (WGS) entry which is preliminary data.</text>
</comment>
<feature type="domain" description="P-type ATPase A" evidence="8">
    <location>
        <begin position="102"/>
        <end position="198"/>
    </location>
</feature>
<dbReference type="InterPro" id="IPR036412">
    <property type="entry name" value="HAD-like_sf"/>
</dbReference>